<name>A0ABR9AV81_9BACL</name>
<proteinExistence type="predicted"/>
<evidence type="ECO:0000313" key="6">
    <source>
        <dbReference type="Proteomes" id="UP000634529"/>
    </source>
</evidence>
<keyword evidence="1" id="KW-0805">Transcription regulation</keyword>
<dbReference type="InterPro" id="IPR000835">
    <property type="entry name" value="HTH_MarR-typ"/>
</dbReference>
<dbReference type="PRINTS" id="PR00598">
    <property type="entry name" value="HTHMARR"/>
</dbReference>
<evidence type="ECO:0000256" key="3">
    <source>
        <dbReference type="ARBA" id="ARBA00023163"/>
    </source>
</evidence>
<feature type="domain" description="HTH marR-type" evidence="4">
    <location>
        <begin position="1"/>
        <end position="143"/>
    </location>
</feature>
<dbReference type="Gene3D" id="1.10.10.10">
    <property type="entry name" value="Winged helix-like DNA-binding domain superfamily/Winged helix DNA-binding domain"/>
    <property type="match status" value="1"/>
</dbReference>
<sequence>MNKQINKLIPIVKEINEAEYELNTMLLPYYQQVMEHELSVKQALILEVLYKQKQVTVREIAEQMKVSSSAVSQIISKLDKAEYVKREINPNNRREILVSLGEKGENYFAQMQQVEQDIIERYYTKLTMEEVMQLKHITLKLKNIVEQELAGRD</sequence>
<accession>A0ABR9AV81</accession>
<dbReference type="Pfam" id="PF01047">
    <property type="entry name" value="MarR"/>
    <property type="match status" value="1"/>
</dbReference>
<comment type="caution">
    <text evidence="5">The sequence shown here is derived from an EMBL/GenBank/DDBJ whole genome shotgun (WGS) entry which is preliminary data.</text>
</comment>
<dbReference type="SMART" id="SM00347">
    <property type="entry name" value="HTH_MARR"/>
    <property type="match status" value="1"/>
</dbReference>
<evidence type="ECO:0000256" key="1">
    <source>
        <dbReference type="ARBA" id="ARBA00023015"/>
    </source>
</evidence>
<gene>
    <name evidence="5" type="ORF">IFO66_06855</name>
</gene>
<organism evidence="5 6">
    <name type="scientific">Paenibacillus arenosi</name>
    <dbReference type="NCBI Taxonomy" id="2774142"/>
    <lineage>
        <taxon>Bacteria</taxon>
        <taxon>Bacillati</taxon>
        <taxon>Bacillota</taxon>
        <taxon>Bacilli</taxon>
        <taxon>Bacillales</taxon>
        <taxon>Paenibacillaceae</taxon>
        <taxon>Paenibacillus</taxon>
    </lineage>
</organism>
<keyword evidence="6" id="KW-1185">Reference proteome</keyword>
<keyword evidence="3" id="KW-0804">Transcription</keyword>
<dbReference type="CDD" id="cd00090">
    <property type="entry name" value="HTH_ARSR"/>
    <property type="match status" value="1"/>
</dbReference>
<dbReference type="PANTHER" id="PTHR42756">
    <property type="entry name" value="TRANSCRIPTIONAL REGULATOR, MARR"/>
    <property type="match status" value="1"/>
</dbReference>
<dbReference type="InterPro" id="IPR011991">
    <property type="entry name" value="ArsR-like_HTH"/>
</dbReference>
<dbReference type="PROSITE" id="PS50995">
    <property type="entry name" value="HTH_MARR_2"/>
    <property type="match status" value="1"/>
</dbReference>
<dbReference type="InterPro" id="IPR036390">
    <property type="entry name" value="WH_DNA-bd_sf"/>
</dbReference>
<protein>
    <submittedName>
        <fullName evidence="5">MarR family transcriptional regulator</fullName>
    </submittedName>
</protein>
<dbReference type="EMBL" id="JACYTN010000003">
    <property type="protein sequence ID" value="MBD8498024.1"/>
    <property type="molecule type" value="Genomic_DNA"/>
</dbReference>
<keyword evidence="2" id="KW-0238">DNA-binding</keyword>
<evidence type="ECO:0000256" key="2">
    <source>
        <dbReference type="ARBA" id="ARBA00023125"/>
    </source>
</evidence>
<dbReference type="InterPro" id="IPR036388">
    <property type="entry name" value="WH-like_DNA-bd_sf"/>
</dbReference>
<reference evidence="5 6" key="1">
    <citation type="submission" date="2020-09" db="EMBL/GenBank/DDBJ databases">
        <title>Paenibacillus sp. CAU 1523 isolated from sand of Haeundae Beach.</title>
        <authorList>
            <person name="Kim W."/>
        </authorList>
    </citation>
    <scope>NUCLEOTIDE SEQUENCE [LARGE SCALE GENOMIC DNA]</scope>
    <source>
        <strain evidence="5 6">CAU 1523</strain>
    </source>
</reference>
<dbReference type="Proteomes" id="UP000634529">
    <property type="component" value="Unassembled WGS sequence"/>
</dbReference>
<dbReference type="PANTHER" id="PTHR42756:SF1">
    <property type="entry name" value="TRANSCRIPTIONAL REPRESSOR OF EMRAB OPERON"/>
    <property type="match status" value="1"/>
</dbReference>
<dbReference type="RefSeq" id="WP_192024425.1">
    <property type="nucleotide sequence ID" value="NZ_JACYTN010000003.1"/>
</dbReference>
<dbReference type="SUPFAM" id="SSF46785">
    <property type="entry name" value="Winged helix' DNA-binding domain"/>
    <property type="match status" value="1"/>
</dbReference>
<evidence type="ECO:0000259" key="4">
    <source>
        <dbReference type="PROSITE" id="PS50995"/>
    </source>
</evidence>
<evidence type="ECO:0000313" key="5">
    <source>
        <dbReference type="EMBL" id="MBD8498024.1"/>
    </source>
</evidence>